<dbReference type="SUPFAM" id="SSF53067">
    <property type="entry name" value="Actin-like ATPase domain"/>
    <property type="match status" value="1"/>
</dbReference>
<proteinExistence type="predicted"/>
<evidence type="ECO:0000256" key="1">
    <source>
        <dbReference type="ARBA" id="ARBA00022741"/>
    </source>
</evidence>
<dbReference type="InterPro" id="IPR043129">
    <property type="entry name" value="ATPase_NBD"/>
</dbReference>
<evidence type="ECO:0000256" key="2">
    <source>
        <dbReference type="ARBA" id="ARBA00022840"/>
    </source>
</evidence>
<dbReference type="Gene3D" id="3.90.640.10">
    <property type="entry name" value="Actin, Chain A, domain 4"/>
    <property type="match status" value="1"/>
</dbReference>
<keyword evidence="2" id="KW-0067">ATP-binding</keyword>
<dbReference type="Proteomes" id="UP001420932">
    <property type="component" value="Unassembled WGS sequence"/>
</dbReference>
<dbReference type="EMBL" id="JBBNAF010000008">
    <property type="protein sequence ID" value="KAK9122194.1"/>
    <property type="molecule type" value="Genomic_DNA"/>
</dbReference>
<evidence type="ECO:0000313" key="3">
    <source>
        <dbReference type="EMBL" id="KAK9122194.1"/>
    </source>
</evidence>
<dbReference type="PANTHER" id="PTHR19375">
    <property type="entry name" value="HEAT SHOCK PROTEIN 70KDA"/>
    <property type="match status" value="1"/>
</dbReference>
<accession>A0AAP0IUW1</accession>
<evidence type="ECO:0000313" key="4">
    <source>
        <dbReference type="Proteomes" id="UP001420932"/>
    </source>
</evidence>
<dbReference type="SUPFAM" id="SSF100920">
    <property type="entry name" value="Heat shock protein 70kD (HSP70), peptide-binding domain"/>
    <property type="match status" value="1"/>
</dbReference>
<evidence type="ECO:0008006" key="5">
    <source>
        <dbReference type="Google" id="ProtNLM"/>
    </source>
</evidence>
<dbReference type="FunFam" id="2.60.34.10:FF:000002">
    <property type="entry name" value="Heat shock 70 kDa"/>
    <property type="match status" value="1"/>
</dbReference>
<dbReference type="FunFam" id="3.90.640.10:FF:000002">
    <property type="entry name" value="Heat shock 70 kDa"/>
    <property type="match status" value="1"/>
</dbReference>
<dbReference type="Gene3D" id="3.30.420.40">
    <property type="match status" value="2"/>
</dbReference>
<dbReference type="FunFam" id="3.30.420.40:FF:000172">
    <property type="entry name" value="Heat shock 70 kDa protein"/>
    <property type="match status" value="1"/>
</dbReference>
<dbReference type="GO" id="GO:0140662">
    <property type="term" value="F:ATP-dependent protein folding chaperone"/>
    <property type="evidence" value="ECO:0007669"/>
    <property type="project" value="InterPro"/>
</dbReference>
<sequence length="296" mass="32804">MDYFIKLINKKHGKDISKNNRALGKLRKECERAKRALSDQHQVHVHIESLFDGVDFSELLSQARFEEMNSDLFKKTMAPVKKALKDAGLEKNQIDEIVLVGGSTRIPKVQQLLMEFFDGKEPSKGVNPDEAVAHGAAIQGSILSGEGGDGTKDILLLDVAPLTLGLETIGGVMTKIIPRNTVIPTKKTQIFSTYRDQQTSVLIKVYEGERSLTKDCRELGKFELSGIVPAPREVPQIEVSFEVDVNGILHVQAQDKASKKFEKITITNDKGRLSQEEIDRMVAEAEEFAAEDKAGD</sequence>
<gene>
    <name evidence="3" type="ORF">Syun_019811</name>
</gene>
<organism evidence="3 4">
    <name type="scientific">Stephania yunnanensis</name>
    <dbReference type="NCBI Taxonomy" id="152371"/>
    <lineage>
        <taxon>Eukaryota</taxon>
        <taxon>Viridiplantae</taxon>
        <taxon>Streptophyta</taxon>
        <taxon>Embryophyta</taxon>
        <taxon>Tracheophyta</taxon>
        <taxon>Spermatophyta</taxon>
        <taxon>Magnoliopsida</taxon>
        <taxon>Ranunculales</taxon>
        <taxon>Menispermaceae</taxon>
        <taxon>Menispermoideae</taxon>
        <taxon>Cissampelideae</taxon>
        <taxon>Stephania</taxon>
    </lineage>
</organism>
<reference evidence="3 4" key="1">
    <citation type="submission" date="2024-01" db="EMBL/GenBank/DDBJ databases">
        <title>Genome assemblies of Stephania.</title>
        <authorList>
            <person name="Yang L."/>
        </authorList>
    </citation>
    <scope>NUCLEOTIDE SEQUENCE [LARGE SCALE GENOMIC DNA]</scope>
    <source>
        <strain evidence="3">YNDBR</strain>
        <tissue evidence="3">Leaf</tissue>
    </source>
</reference>
<dbReference type="Gene3D" id="2.60.34.10">
    <property type="entry name" value="Substrate Binding Domain Of DNAk, Chain A, domain 1"/>
    <property type="match status" value="1"/>
</dbReference>
<name>A0AAP0IUW1_9MAGN</name>
<dbReference type="PRINTS" id="PR00301">
    <property type="entry name" value="HEATSHOCK70"/>
</dbReference>
<dbReference type="InterPro" id="IPR029047">
    <property type="entry name" value="HSP70_peptide-bd_sf"/>
</dbReference>
<dbReference type="PROSITE" id="PS01036">
    <property type="entry name" value="HSP70_3"/>
    <property type="match status" value="1"/>
</dbReference>
<dbReference type="Pfam" id="PF00012">
    <property type="entry name" value="HSP70"/>
    <property type="match status" value="1"/>
</dbReference>
<keyword evidence="4" id="KW-1185">Reference proteome</keyword>
<dbReference type="InterPro" id="IPR018181">
    <property type="entry name" value="Heat_shock_70_CS"/>
</dbReference>
<dbReference type="GO" id="GO:0005524">
    <property type="term" value="F:ATP binding"/>
    <property type="evidence" value="ECO:0007669"/>
    <property type="project" value="UniProtKB-KW"/>
</dbReference>
<dbReference type="InterPro" id="IPR013126">
    <property type="entry name" value="Hsp_70_fam"/>
</dbReference>
<keyword evidence="1" id="KW-0547">Nucleotide-binding</keyword>
<dbReference type="AlphaFoldDB" id="A0AAP0IUW1"/>
<protein>
    <recommendedName>
        <fullName evidence="5">Heat shock protein 70</fullName>
    </recommendedName>
</protein>
<comment type="caution">
    <text evidence="3">The sequence shown here is derived from an EMBL/GenBank/DDBJ whole genome shotgun (WGS) entry which is preliminary data.</text>
</comment>